<dbReference type="EMBL" id="CACTIH010007260">
    <property type="protein sequence ID" value="CAA3006371.1"/>
    <property type="molecule type" value="Genomic_DNA"/>
</dbReference>
<feature type="compositionally biased region" description="Basic and acidic residues" evidence="1">
    <location>
        <begin position="152"/>
        <end position="164"/>
    </location>
</feature>
<evidence type="ECO:0000313" key="3">
    <source>
        <dbReference type="Proteomes" id="UP000594638"/>
    </source>
</evidence>
<reference evidence="2 3" key="1">
    <citation type="submission" date="2019-12" db="EMBL/GenBank/DDBJ databases">
        <authorList>
            <person name="Alioto T."/>
            <person name="Alioto T."/>
            <person name="Gomez Garrido J."/>
        </authorList>
    </citation>
    <scope>NUCLEOTIDE SEQUENCE [LARGE SCALE GENOMIC DNA]</scope>
</reference>
<evidence type="ECO:0000256" key="1">
    <source>
        <dbReference type="SAM" id="MobiDB-lite"/>
    </source>
</evidence>
<evidence type="ECO:0000313" key="2">
    <source>
        <dbReference type="EMBL" id="CAA3006371.1"/>
    </source>
</evidence>
<dbReference type="AlphaFoldDB" id="A0A8S0TLU5"/>
<feature type="region of interest" description="Disordered" evidence="1">
    <location>
        <begin position="109"/>
        <end position="170"/>
    </location>
</feature>
<feature type="compositionally biased region" description="Polar residues" evidence="1">
    <location>
        <begin position="195"/>
        <end position="206"/>
    </location>
</feature>
<feature type="compositionally biased region" description="Low complexity" evidence="1">
    <location>
        <begin position="120"/>
        <end position="131"/>
    </location>
</feature>
<dbReference type="Proteomes" id="UP000594638">
    <property type="component" value="Unassembled WGS sequence"/>
</dbReference>
<dbReference type="Gramene" id="OE9A084291T1">
    <property type="protein sequence ID" value="OE9A084291C1"/>
    <property type="gene ID" value="OE9A084291"/>
</dbReference>
<accession>A0A8S0TLU5</accession>
<proteinExistence type="predicted"/>
<keyword evidence="3" id="KW-1185">Reference proteome</keyword>
<comment type="caution">
    <text evidence="2">The sequence shown here is derived from an EMBL/GenBank/DDBJ whole genome shotgun (WGS) entry which is preliminary data.</text>
</comment>
<protein>
    <submittedName>
        <fullName evidence="2">Uncharacterized protein</fullName>
    </submittedName>
</protein>
<name>A0A8S0TLU5_OLEEU</name>
<organism evidence="2 3">
    <name type="scientific">Olea europaea subsp. europaea</name>
    <dbReference type="NCBI Taxonomy" id="158383"/>
    <lineage>
        <taxon>Eukaryota</taxon>
        <taxon>Viridiplantae</taxon>
        <taxon>Streptophyta</taxon>
        <taxon>Embryophyta</taxon>
        <taxon>Tracheophyta</taxon>
        <taxon>Spermatophyta</taxon>
        <taxon>Magnoliopsida</taxon>
        <taxon>eudicotyledons</taxon>
        <taxon>Gunneridae</taxon>
        <taxon>Pentapetalae</taxon>
        <taxon>asterids</taxon>
        <taxon>lamiids</taxon>
        <taxon>Lamiales</taxon>
        <taxon>Oleaceae</taxon>
        <taxon>Oleeae</taxon>
        <taxon>Olea</taxon>
    </lineage>
</organism>
<gene>
    <name evidence="2" type="ORF">OLEA9_A084291</name>
</gene>
<feature type="region of interest" description="Disordered" evidence="1">
    <location>
        <begin position="195"/>
        <end position="220"/>
    </location>
</feature>
<sequence>MHCGLGINGPLAKAEASPGFSIFFHFFLKNFAFLRGDPSRSGTLFNLPALRALAREPPPEFFRPSRARALRVAGRRALKINQSPRLLRGGFGPTRPGRGWAHVRPQAIISTPRGAGGATSSSRRPPASASSKVIADAQLRPDLRSFAPRPKLSAEAETSAKSDETSWAPAGGRLISSLRGAKLDSRHVGARAREFSQNYSSENSSAEPPARGPPGPMSRRLSSVVVRLGPPGGSRRPLARFELWARDRGRGSASPPGRPSLRPGWAGPFISGAEFESRPRRPAFRLLRFAFLKPDYARPRFVFRSQDGETASRGKI</sequence>